<protein>
    <submittedName>
        <fullName evidence="2">ABC-2 type transporter family protein</fullName>
    </submittedName>
</protein>
<feature type="region of interest" description="Disordered" evidence="1">
    <location>
        <begin position="54"/>
        <end position="97"/>
    </location>
</feature>
<feature type="compositionally biased region" description="Polar residues" evidence="1">
    <location>
        <begin position="76"/>
        <end position="96"/>
    </location>
</feature>
<dbReference type="Proteomes" id="UP000325081">
    <property type="component" value="Unassembled WGS sequence"/>
</dbReference>
<gene>
    <name evidence="2" type="ORF">STAS_17351</name>
</gene>
<feature type="compositionally biased region" description="Basic and acidic residues" evidence="1">
    <location>
        <begin position="66"/>
        <end position="75"/>
    </location>
</feature>
<evidence type="ECO:0000313" key="3">
    <source>
        <dbReference type="Proteomes" id="UP000325081"/>
    </source>
</evidence>
<accession>A0A5A7Q6S5</accession>
<name>A0A5A7Q6S5_STRAF</name>
<proteinExistence type="predicted"/>
<sequence>MSICRSPTCVMVSPNCASTIFADLRVPMSFLVRSPKERGARALPYTVWCFGEERKREREEDESERDGELSTESRPHSSLTTGIVAGTSSWNVDSAPSNPPHDLSCFLASLIAARVAQCTDAARSSGGSPEAAPKRQT</sequence>
<organism evidence="2 3">
    <name type="scientific">Striga asiatica</name>
    <name type="common">Asiatic witchweed</name>
    <name type="synonym">Buchnera asiatica</name>
    <dbReference type="NCBI Taxonomy" id="4170"/>
    <lineage>
        <taxon>Eukaryota</taxon>
        <taxon>Viridiplantae</taxon>
        <taxon>Streptophyta</taxon>
        <taxon>Embryophyta</taxon>
        <taxon>Tracheophyta</taxon>
        <taxon>Spermatophyta</taxon>
        <taxon>Magnoliopsida</taxon>
        <taxon>eudicotyledons</taxon>
        <taxon>Gunneridae</taxon>
        <taxon>Pentapetalae</taxon>
        <taxon>asterids</taxon>
        <taxon>lamiids</taxon>
        <taxon>Lamiales</taxon>
        <taxon>Orobanchaceae</taxon>
        <taxon>Buchnereae</taxon>
        <taxon>Striga</taxon>
    </lineage>
</organism>
<dbReference type="AlphaFoldDB" id="A0A5A7Q6S5"/>
<comment type="caution">
    <text evidence="2">The sequence shown here is derived from an EMBL/GenBank/DDBJ whole genome shotgun (WGS) entry which is preliminary data.</text>
</comment>
<dbReference type="EMBL" id="BKCP01005960">
    <property type="protein sequence ID" value="GER40668.1"/>
    <property type="molecule type" value="Genomic_DNA"/>
</dbReference>
<keyword evidence="3" id="KW-1185">Reference proteome</keyword>
<evidence type="ECO:0000313" key="2">
    <source>
        <dbReference type="EMBL" id="GER40668.1"/>
    </source>
</evidence>
<dbReference type="OrthoDB" id="10614355at2759"/>
<evidence type="ECO:0000256" key="1">
    <source>
        <dbReference type="SAM" id="MobiDB-lite"/>
    </source>
</evidence>
<reference evidence="3" key="1">
    <citation type="journal article" date="2019" name="Curr. Biol.">
        <title>Genome Sequence of Striga asiatica Provides Insight into the Evolution of Plant Parasitism.</title>
        <authorList>
            <person name="Yoshida S."/>
            <person name="Kim S."/>
            <person name="Wafula E.K."/>
            <person name="Tanskanen J."/>
            <person name="Kim Y.M."/>
            <person name="Honaas L."/>
            <person name="Yang Z."/>
            <person name="Spallek T."/>
            <person name="Conn C.E."/>
            <person name="Ichihashi Y."/>
            <person name="Cheong K."/>
            <person name="Cui S."/>
            <person name="Der J.P."/>
            <person name="Gundlach H."/>
            <person name="Jiao Y."/>
            <person name="Hori C."/>
            <person name="Ishida J.K."/>
            <person name="Kasahara H."/>
            <person name="Kiba T."/>
            <person name="Kim M.S."/>
            <person name="Koo N."/>
            <person name="Laohavisit A."/>
            <person name="Lee Y.H."/>
            <person name="Lumba S."/>
            <person name="McCourt P."/>
            <person name="Mortimer J.C."/>
            <person name="Mutuku J.M."/>
            <person name="Nomura T."/>
            <person name="Sasaki-Sekimoto Y."/>
            <person name="Seto Y."/>
            <person name="Wang Y."/>
            <person name="Wakatake T."/>
            <person name="Sakakibara H."/>
            <person name="Demura T."/>
            <person name="Yamaguchi S."/>
            <person name="Yoneyama K."/>
            <person name="Manabe R.I."/>
            <person name="Nelson D.C."/>
            <person name="Schulman A.H."/>
            <person name="Timko M.P."/>
            <person name="dePamphilis C.W."/>
            <person name="Choi D."/>
            <person name="Shirasu K."/>
        </authorList>
    </citation>
    <scope>NUCLEOTIDE SEQUENCE [LARGE SCALE GENOMIC DNA]</scope>
    <source>
        <strain evidence="3">cv. UVA1</strain>
    </source>
</reference>